<keyword evidence="11" id="KW-1185">Reference proteome</keyword>
<evidence type="ECO:0000256" key="8">
    <source>
        <dbReference type="RuleBase" id="RU363058"/>
    </source>
</evidence>
<dbReference type="GO" id="GO:0035435">
    <property type="term" value="P:phosphate ion transmembrane transport"/>
    <property type="evidence" value="ECO:0007669"/>
    <property type="project" value="TreeGrafter"/>
</dbReference>
<evidence type="ECO:0000256" key="9">
    <source>
        <dbReference type="SAM" id="MobiDB-lite"/>
    </source>
</evidence>
<dbReference type="GO" id="GO:0016020">
    <property type="term" value="C:membrane"/>
    <property type="evidence" value="ECO:0007669"/>
    <property type="project" value="UniProtKB-SubCell"/>
</dbReference>
<dbReference type="InterPro" id="IPR001204">
    <property type="entry name" value="Phos_transporter"/>
</dbReference>
<proteinExistence type="inferred from homology"/>
<comment type="function">
    <text evidence="8">Sodium-phosphate symporter.</text>
</comment>
<sequence length="555" mass="59692">MVSIDSDQLWMVIVGFLIAFALAFGIGANDVANSFGTSVGSGVITLKVACILASIFETLGAVLLGAKVSDTIRKGIIEVTPYQNDTSLFMVGNVAALSGSCLWLLAATLLRMPVSATHSIVGATIGFALVGHGASGINWSKLGLIIGSWFISPIVSGAVSTGLFFFCKHFILNKADPLEPGLKFLPVFYGLTIVINFFSVSYNGPKILGFDKIPLWGVFIISFGGGIITAILVLFAIVPWQRRKIRKQCDDPEYCPGSPIEKKDNSIKFEFGQLVDNSTANSKNNSPLTQQRELQHINLANFQTTKIVNGVNNKNNDLNKKPGHNKAENALLVDNEYNPGTQTPAGVSRSETRTDLTYNIEHKPNGVKPPLSLEDPEASGRSVVKDRPETGELFSFLQILTAIFGSFAHGGNDVSNAIGPLVSLWLVGTRGEVFEKAATPVWILFYGGVGISIGLWVWGRRVIKTLGEDLTKITPSSGFCIEIGSALSVLIASNIGIPISTTHCKVGSVVFVGRFRSKQNVDWKIFRNIIFAWLVTLPISGGISAAIMAALKMTL</sequence>
<feature type="transmembrane region" description="Helical" evidence="8">
    <location>
        <begin position="184"/>
        <end position="202"/>
    </location>
</feature>
<feature type="transmembrane region" description="Helical" evidence="8">
    <location>
        <begin position="530"/>
        <end position="551"/>
    </location>
</feature>
<evidence type="ECO:0000313" key="11">
    <source>
        <dbReference type="Proteomes" id="UP000549394"/>
    </source>
</evidence>
<evidence type="ECO:0000256" key="4">
    <source>
        <dbReference type="ARBA" id="ARBA00022592"/>
    </source>
</evidence>
<comment type="caution">
    <text evidence="10">The sequence shown here is derived from an EMBL/GenBank/DDBJ whole genome shotgun (WGS) entry which is preliminary data.</text>
</comment>
<organism evidence="10 11">
    <name type="scientific">Dimorphilus gyrociliatus</name>
    <dbReference type="NCBI Taxonomy" id="2664684"/>
    <lineage>
        <taxon>Eukaryota</taxon>
        <taxon>Metazoa</taxon>
        <taxon>Spiralia</taxon>
        <taxon>Lophotrochozoa</taxon>
        <taxon>Annelida</taxon>
        <taxon>Polychaeta</taxon>
        <taxon>Polychaeta incertae sedis</taxon>
        <taxon>Dinophilidae</taxon>
        <taxon>Dimorphilus</taxon>
    </lineage>
</organism>
<feature type="region of interest" description="Disordered" evidence="9">
    <location>
        <begin position="360"/>
        <end position="383"/>
    </location>
</feature>
<keyword evidence="5 8" id="KW-0812">Transmembrane</keyword>
<dbReference type="AlphaFoldDB" id="A0A7I8VI82"/>
<dbReference type="EMBL" id="CAJFCJ010000006">
    <property type="protein sequence ID" value="CAD5115935.1"/>
    <property type="molecule type" value="Genomic_DNA"/>
</dbReference>
<feature type="transmembrane region" description="Helical" evidence="8">
    <location>
        <begin position="44"/>
        <end position="66"/>
    </location>
</feature>
<feature type="transmembrane region" description="Helical" evidence="8">
    <location>
        <begin position="149"/>
        <end position="172"/>
    </location>
</feature>
<dbReference type="GO" id="GO:0005315">
    <property type="term" value="F:phosphate transmembrane transporter activity"/>
    <property type="evidence" value="ECO:0007669"/>
    <property type="project" value="InterPro"/>
</dbReference>
<feature type="transmembrane region" description="Helical" evidence="8">
    <location>
        <begin position="441"/>
        <end position="458"/>
    </location>
</feature>
<keyword evidence="6 8" id="KW-1133">Transmembrane helix</keyword>
<name>A0A7I8VI82_9ANNE</name>
<evidence type="ECO:0000256" key="6">
    <source>
        <dbReference type="ARBA" id="ARBA00022989"/>
    </source>
</evidence>
<feature type="transmembrane region" description="Helical" evidence="8">
    <location>
        <begin position="393"/>
        <end position="411"/>
    </location>
</feature>
<evidence type="ECO:0000313" key="10">
    <source>
        <dbReference type="EMBL" id="CAD5115935.1"/>
    </source>
</evidence>
<gene>
    <name evidence="10" type="ORF">DGYR_LOCUS4619</name>
</gene>
<feature type="transmembrane region" description="Helical" evidence="8">
    <location>
        <begin position="214"/>
        <end position="238"/>
    </location>
</feature>
<evidence type="ECO:0000256" key="7">
    <source>
        <dbReference type="ARBA" id="ARBA00023136"/>
    </source>
</evidence>
<keyword evidence="7 8" id="KW-0472">Membrane</keyword>
<protein>
    <recommendedName>
        <fullName evidence="8">Phosphate transporter</fullName>
    </recommendedName>
</protein>
<evidence type="ECO:0000256" key="3">
    <source>
        <dbReference type="ARBA" id="ARBA00022448"/>
    </source>
</evidence>
<keyword evidence="4 8" id="KW-0592">Phosphate transport</keyword>
<evidence type="ECO:0000256" key="5">
    <source>
        <dbReference type="ARBA" id="ARBA00022692"/>
    </source>
</evidence>
<dbReference type="PANTHER" id="PTHR11101">
    <property type="entry name" value="PHOSPHATE TRANSPORTER"/>
    <property type="match status" value="1"/>
</dbReference>
<dbReference type="Pfam" id="PF01384">
    <property type="entry name" value="PHO4"/>
    <property type="match status" value="1"/>
</dbReference>
<evidence type="ECO:0000256" key="1">
    <source>
        <dbReference type="ARBA" id="ARBA00004141"/>
    </source>
</evidence>
<feature type="transmembrane region" description="Helical" evidence="8">
    <location>
        <begin position="86"/>
        <end position="107"/>
    </location>
</feature>
<evidence type="ECO:0000256" key="2">
    <source>
        <dbReference type="ARBA" id="ARBA00009916"/>
    </source>
</evidence>
<keyword evidence="3 8" id="KW-0813">Transport</keyword>
<reference evidence="10 11" key="1">
    <citation type="submission" date="2020-08" db="EMBL/GenBank/DDBJ databases">
        <authorList>
            <person name="Hejnol A."/>
        </authorList>
    </citation>
    <scope>NUCLEOTIDE SEQUENCE [LARGE SCALE GENOMIC DNA]</scope>
</reference>
<dbReference type="PANTHER" id="PTHR11101:SF80">
    <property type="entry name" value="PHOSPHATE TRANSPORTER"/>
    <property type="match status" value="1"/>
</dbReference>
<dbReference type="OrthoDB" id="260807at2759"/>
<comment type="subcellular location">
    <subcellularLocation>
        <location evidence="1 8">Membrane</location>
        <topology evidence="1 8">Multi-pass membrane protein</topology>
    </subcellularLocation>
</comment>
<comment type="similarity">
    <text evidence="2 8">Belongs to the inorganic phosphate transporter (PiT) (TC 2.A.20) family.</text>
</comment>
<accession>A0A7I8VI82</accession>
<dbReference type="Proteomes" id="UP000549394">
    <property type="component" value="Unassembled WGS sequence"/>
</dbReference>
<feature type="transmembrane region" description="Helical" evidence="8">
    <location>
        <begin position="12"/>
        <end position="32"/>
    </location>
</feature>